<dbReference type="Pfam" id="PF00593">
    <property type="entry name" value="TonB_dep_Rec_b-barrel"/>
    <property type="match status" value="1"/>
</dbReference>
<keyword evidence="17" id="KW-1185">Reference proteome</keyword>
<dbReference type="Gene3D" id="2.170.130.10">
    <property type="entry name" value="TonB-dependent receptor, plug domain"/>
    <property type="match status" value="1"/>
</dbReference>
<dbReference type="NCBIfam" id="TIGR01783">
    <property type="entry name" value="TonB-siderophor"/>
    <property type="match status" value="1"/>
</dbReference>
<dbReference type="PANTHER" id="PTHR32552:SF74">
    <property type="entry name" value="HYDROXAMATE SIDEROPHORE RECEPTOR FHUE"/>
    <property type="match status" value="1"/>
</dbReference>
<dbReference type="GO" id="GO:0015891">
    <property type="term" value="P:siderophore transport"/>
    <property type="evidence" value="ECO:0007669"/>
    <property type="project" value="InterPro"/>
</dbReference>
<dbReference type="EMBL" id="NEVM01000005">
    <property type="protein sequence ID" value="OZI30760.1"/>
    <property type="molecule type" value="Genomic_DNA"/>
</dbReference>
<dbReference type="GO" id="GO:0038023">
    <property type="term" value="F:signaling receptor activity"/>
    <property type="evidence" value="ECO:0007669"/>
    <property type="project" value="InterPro"/>
</dbReference>
<dbReference type="AlphaFoldDB" id="A0A261S1R7"/>
<name>A0A261S1R7_9BORD</name>
<keyword evidence="6 12" id="KW-0812">Transmembrane</keyword>
<dbReference type="InterPro" id="IPR037066">
    <property type="entry name" value="Plug_dom_sf"/>
</dbReference>
<keyword evidence="8 13" id="KW-0798">TonB box</keyword>
<evidence type="ECO:0000256" key="2">
    <source>
        <dbReference type="ARBA" id="ARBA00009810"/>
    </source>
</evidence>
<keyword evidence="5" id="KW-0410">Iron transport</keyword>
<evidence type="ECO:0000256" key="5">
    <source>
        <dbReference type="ARBA" id="ARBA00022496"/>
    </source>
</evidence>
<evidence type="ECO:0000259" key="15">
    <source>
        <dbReference type="SMART" id="SM00965"/>
    </source>
</evidence>
<evidence type="ECO:0000313" key="16">
    <source>
        <dbReference type="EMBL" id="OZI30760.1"/>
    </source>
</evidence>
<dbReference type="OrthoDB" id="8533686at2"/>
<dbReference type="RefSeq" id="WP_094855183.1">
    <property type="nucleotide sequence ID" value="NZ_NEVM01000005.1"/>
</dbReference>
<dbReference type="Gene3D" id="3.55.50.30">
    <property type="match status" value="1"/>
</dbReference>
<organism evidence="16 17">
    <name type="scientific">Bordetella genomosp. 10</name>
    <dbReference type="NCBI Taxonomy" id="1416804"/>
    <lineage>
        <taxon>Bacteria</taxon>
        <taxon>Pseudomonadati</taxon>
        <taxon>Pseudomonadota</taxon>
        <taxon>Betaproteobacteria</taxon>
        <taxon>Burkholderiales</taxon>
        <taxon>Alcaligenaceae</taxon>
        <taxon>Bordetella</taxon>
    </lineage>
</organism>
<protein>
    <submittedName>
        <fullName evidence="16">TonB-dependent siderophore receptor</fullName>
    </submittedName>
</protein>
<evidence type="ECO:0000256" key="9">
    <source>
        <dbReference type="ARBA" id="ARBA00023136"/>
    </source>
</evidence>
<dbReference type="SUPFAM" id="SSF56935">
    <property type="entry name" value="Porins"/>
    <property type="match status" value="1"/>
</dbReference>
<keyword evidence="4 12" id="KW-1134">Transmembrane beta strand</keyword>
<dbReference type="Pfam" id="PF07715">
    <property type="entry name" value="Plug"/>
    <property type="match status" value="1"/>
</dbReference>
<evidence type="ECO:0000256" key="4">
    <source>
        <dbReference type="ARBA" id="ARBA00022452"/>
    </source>
</evidence>
<feature type="compositionally biased region" description="Basic residues" evidence="14">
    <location>
        <begin position="1"/>
        <end position="22"/>
    </location>
</feature>
<dbReference type="InterPro" id="IPR000531">
    <property type="entry name" value="Beta-barrel_TonB"/>
</dbReference>
<keyword evidence="11 12" id="KW-0998">Cell outer membrane</keyword>
<keyword evidence="9 12" id="KW-0472">Membrane</keyword>
<comment type="similarity">
    <text evidence="2 12 13">Belongs to the TonB-dependent receptor family.</text>
</comment>
<keyword evidence="7" id="KW-0408">Iron</keyword>
<evidence type="ECO:0000256" key="10">
    <source>
        <dbReference type="ARBA" id="ARBA00023170"/>
    </source>
</evidence>
<accession>A0A261S1R7</accession>
<reference evidence="17" key="1">
    <citation type="submission" date="2017-05" db="EMBL/GenBank/DDBJ databases">
        <title>Complete and WGS of Bordetella genogroups.</title>
        <authorList>
            <person name="Spilker T."/>
            <person name="Lipuma J."/>
        </authorList>
    </citation>
    <scope>NUCLEOTIDE SEQUENCE [LARGE SCALE GENOMIC DNA]</scope>
    <source>
        <strain evidence="17">AU16122</strain>
    </source>
</reference>
<feature type="region of interest" description="Disordered" evidence="14">
    <location>
        <begin position="1"/>
        <end position="26"/>
    </location>
</feature>
<evidence type="ECO:0000313" key="17">
    <source>
        <dbReference type="Proteomes" id="UP000216020"/>
    </source>
</evidence>
<proteinExistence type="inferred from homology"/>
<dbReference type="PANTHER" id="PTHR32552">
    <property type="entry name" value="FERRICHROME IRON RECEPTOR-RELATED"/>
    <property type="match status" value="1"/>
</dbReference>
<dbReference type="InterPro" id="IPR010105">
    <property type="entry name" value="TonB_sidphr_rcpt"/>
</dbReference>
<dbReference type="Pfam" id="PF07660">
    <property type="entry name" value="STN"/>
    <property type="match status" value="1"/>
</dbReference>
<dbReference type="CDD" id="cd01347">
    <property type="entry name" value="ligand_gated_channel"/>
    <property type="match status" value="1"/>
</dbReference>
<dbReference type="InterPro" id="IPR012910">
    <property type="entry name" value="Plug_dom"/>
</dbReference>
<evidence type="ECO:0000256" key="11">
    <source>
        <dbReference type="ARBA" id="ARBA00023237"/>
    </source>
</evidence>
<evidence type="ECO:0000256" key="6">
    <source>
        <dbReference type="ARBA" id="ARBA00022692"/>
    </source>
</evidence>
<evidence type="ECO:0000256" key="14">
    <source>
        <dbReference type="SAM" id="MobiDB-lite"/>
    </source>
</evidence>
<dbReference type="PROSITE" id="PS52016">
    <property type="entry name" value="TONB_DEPENDENT_REC_3"/>
    <property type="match status" value="1"/>
</dbReference>
<keyword evidence="3 12" id="KW-0813">Transport</keyword>
<evidence type="ECO:0000256" key="7">
    <source>
        <dbReference type="ARBA" id="ARBA00023004"/>
    </source>
</evidence>
<dbReference type="InterPro" id="IPR011662">
    <property type="entry name" value="Secretin/TonB_short_N"/>
</dbReference>
<dbReference type="Proteomes" id="UP000216020">
    <property type="component" value="Unassembled WGS sequence"/>
</dbReference>
<feature type="domain" description="Secretin/TonB short N-terminal" evidence="15">
    <location>
        <begin position="97"/>
        <end position="148"/>
    </location>
</feature>
<evidence type="ECO:0000256" key="3">
    <source>
        <dbReference type="ARBA" id="ARBA00022448"/>
    </source>
</evidence>
<evidence type="ECO:0000256" key="12">
    <source>
        <dbReference type="PROSITE-ProRule" id="PRU01360"/>
    </source>
</evidence>
<keyword evidence="10 16" id="KW-0675">Receptor</keyword>
<evidence type="ECO:0000256" key="13">
    <source>
        <dbReference type="RuleBase" id="RU003357"/>
    </source>
</evidence>
<dbReference type="InterPro" id="IPR039426">
    <property type="entry name" value="TonB-dep_rcpt-like"/>
</dbReference>
<dbReference type="InterPro" id="IPR036942">
    <property type="entry name" value="Beta-barrel_TonB_sf"/>
</dbReference>
<dbReference type="SMART" id="SM00965">
    <property type="entry name" value="STN"/>
    <property type="match status" value="1"/>
</dbReference>
<comment type="caution">
    <text evidence="16">The sequence shown here is derived from an EMBL/GenBank/DDBJ whole genome shotgun (WGS) entry which is preliminary data.</text>
</comment>
<evidence type="ECO:0000256" key="8">
    <source>
        <dbReference type="ARBA" id="ARBA00023077"/>
    </source>
</evidence>
<dbReference type="GO" id="GO:0009279">
    <property type="term" value="C:cell outer membrane"/>
    <property type="evidence" value="ECO:0007669"/>
    <property type="project" value="UniProtKB-SubCell"/>
</dbReference>
<keyword evidence="5" id="KW-0406">Ion transport</keyword>
<dbReference type="Gene3D" id="2.40.170.20">
    <property type="entry name" value="TonB-dependent receptor, beta-barrel domain"/>
    <property type="match status" value="1"/>
</dbReference>
<dbReference type="GO" id="GO:0015344">
    <property type="term" value="F:siderophore uptake transmembrane transporter activity"/>
    <property type="evidence" value="ECO:0007669"/>
    <property type="project" value="TreeGrafter"/>
</dbReference>
<evidence type="ECO:0000256" key="1">
    <source>
        <dbReference type="ARBA" id="ARBA00004571"/>
    </source>
</evidence>
<gene>
    <name evidence="16" type="ORF">CAL29_22495</name>
</gene>
<sequence length="832" mass="89959">MPIVGRRRAHSSSHHHSSRHQHPVPLTRDAFQPRPLARALAAATCGVALYAGLPVIAQAQAQAQSAAPQAQAATRSYDIPAGPLGPALRNLASSANVLLTFTEDQTSGKRTRGINGRYTPGAALATLLAGTGLEAARQDNGGYLLRPAPVSGATLPDVRVTGSAISDATTEGSGSYAATTATVGKIPVPIKEIPASVSVLTRERMDDQNVATIQQGLRYVTGVGAVDYGDGTGYFRARGNQMGIEFDGVSIMNGLQYQQQFDMAMYDRVEVLRGPAGVTDDALGQPGGTVNLVRKRPQDAFHFSSETQLSTFGGVRQVLDAGGPLNQDGTLRGRVVLAGNNSQQSVDVTRNKNGMGYVALDYDFSPRTTLSFSAGYQVTKITGLDYGAGGVANDSGTALVGRVPGSYHDNYSPDWNHSYEAIKEANANLAHRFDNGWTWDSTAFYREAELSSKYAYSGPAATADGLSYFGDQRQLATMNWAGLDTHVSGPIQAFGQTHILTVGANYAQANDRKKSGFVAVDGPYADGMFSLYHPNQVPEVSVPFDSDAKDRLQQYSFYTQARVKVADPVTLVLGAREAFLKERTKDMLADQPSWDTIAHVSHRFLPSAGLVWDITPSTTAYANFSRFMTAQTDTTYNGALLPPRTGEQYEIGLKNSFFDDRLNTTVALFRIKDKDRAVTDPDHAIGSIPGGKARNQGIELEVDGQPTPNWNIYAGYTYLNVKFDNDEANLTDGTDPKHLFKLWTKYKFTDGPLRNVSVGGGMLAQTAITRGVTQGGYAIFNATVGYQVNRNVDVSIALNNIFDRDYYIRPPGNFYSVYGDGRNAMLTLRYHM</sequence>
<comment type="subcellular location">
    <subcellularLocation>
        <location evidence="1 12">Cell outer membrane</location>
        <topology evidence="1 12">Multi-pass membrane protein</topology>
    </subcellularLocation>
</comment>